<keyword evidence="1" id="KW-0812">Transmembrane</keyword>
<feature type="transmembrane region" description="Helical" evidence="1">
    <location>
        <begin position="290"/>
        <end position="308"/>
    </location>
</feature>
<dbReference type="Pfam" id="PF07004">
    <property type="entry name" value="SHIPPO-rpt"/>
    <property type="match status" value="4"/>
</dbReference>
<dbReference type="Ensembl" id="ENSCSET00000023004.1">
    <property type="protein sequence ID" value="ENSCSEP00000022712.1"/>
    <property type="gene ID" value="ENSCSEG00000014471.1"/>
</dbReference>
<evidence type="ECO:0008006" key="4">
    <source>
        <dbReference type="Google" id="ProtNLM"/>
    </source>
</evidence>
<dbReference type="InParanoid" id="A0A3P8W881"/>
<dbReference type="OMA" id="AVYNETY"/>
<dbReference type="InterPro" id="IPR010736">
    <property type="entry name" value="SHIPPO-rpt"/>
</dbReference>
<dbReference type="InterPro" id="IPR051291">
    <property type="entry name" value="CIMAP"/>
</dbReference>
<keyword evidence="1" id="KW-0472">Membrane</keyword>
<sequence>MLPGPGQYNSSSVKWLQAKSLRLVQQSDIASIPSPGQAYGYEEDAMGVLHRQQPPPRDTTLGPAYYNPLPSEMSSVQKYKGVHFGNMTGRRDAEMVDVGPGPGYYYPEIVKETHYENISLQKEQKTKAKLNIPRYHELVTKQEEKKGVPGPGQYHIRGQFEAPLKSSGIGSFFSQAERFSSPKEVSPPVGVYNDPRCAFELLKRTTGVKKSPFGITSVRFTPDKKKGSTPGPGSYNVFEQGLAQGSFKKAFLEQSKKGGFGSTAQRTSFFHNKESIKAPSPGQYEVGQSIIIVFIYLFVSFSLFFFWSPSPVLLFEGIEILVLFKLNCLHILINTFVSVCVCVCVQTGKKTEEQYKMQNTAPFKSATERLSLSLLAKVSRSCLQHSCDLLIVFFLLSH</sequence>
<dbReference type="GeneTree" id="ENSGT00390000001063"/>
<proteinExistence type="predicted"/>
<keyword evidence="1" id="KW-1133">Transmembrane helix</keyword>
<dbReference type="PANTHER" id="PTHR21580:SF60">
    <property type="entry name" value="SPERM-TAIL PG-RICH REPEAT-CONTAINING PROTEIN 2"/>
    <property type="match status" value="1"/>
</dbReference>
<evidence type="ECO:0000313" key="2">
    <source>
        <dbReference type="Ensembl" id="ENSCSEP00000022712.1"/>
    </source>
</evidence>
<evidence type="ECO:0000313" key="3">
    <source>
        <dbReference type="Proteomes" id="UP000265120"/>
    </source>
</evidence>
<dbReference type="Proteomes" id="UP000265120">
    <property type="component" value="Unassembled WGS sequence"/>
</dbReference>
<feature type="transmembrane region" description="Helical" evidence="1">
    <location>
        <begin position="320"/>
        <end position="345"/>
    </location>
</feature>
<name>A0A3P8W881_CYNSE</name>
<reference evidence="2" key="1">
    <citation type="submission" date="2025-08" db="UniProtKB">
        <authorList>
            <consortium name="Ensembl"/>
        </authorList>
    </citation>
    <scope>IDENTIFICATION</scope>
</reference>
<dbReference type="PANTHER" id="PTHR21580">
    <property type="entry name" value="SHIPPO-1-RELATED"/>
    <property type="match status" value="1"/>
</dbReference>
<evidence type="ECO:0000256" key="1">
    <source>
        <dbReference type="SAM" id="Phobius"/>
    </source>
</evidence>
<organism evidence="2 3">
    <name type="scientific">Cynoglossus semilaevis</name>
    <name type="common">Tongue sole</name>
    <dbReference type="NCBI Taxonomy" id="244447"/>
    <lineage>
        <taxon>Eukaryota</taxon>
        <taxon>Metazoa</taxon>
        <taxon>Chordata</taxon>
        <taxon>Craniata</taxon>
        <taxon>Vertebrata</taxon>
        <taxon>Euteleostomi</taxon>
        <taxon>Actinopterygii</taxon>
        <taxon>Neopterygii</taxon>
        <taxon>Teleostei</taxon>
        <taxon>Neoteleostei</taxon>
        <taxon>Acanthomorphata</taxon>
        <taxon>Carangaria</taxon>
        <taxon>Pleuronectiformes</taxon>
        <taxon>Pleuronectoidei</taxon>
        <taxon>Cynoglossidae</taxon>
        <taxon>Cynoglossinae</taxon>
        <taxon>Cynoglossus</taxon>
    </lineage>
</organism>
<dbReference type="AlphaFoldDB" id="A0A3P8W881"/>
<keyword evidence="3" id="KW-1185">Reference proteome</keyword>
<protein>
    <recommendedName>
        <fullName evidence="4">Sperm tail PG-rich repeat containing 2</fullName>
    </recommendedName>
</protein>
<dbReference type="STRING" id="244447.ENSCSEP00000022712"/>
<accession>A0A3P8W881</accession>
<reference evidence="2" key="2">
    <citation type="submission" date="2025-09" db="UniProtKB">
        <authorList>
            <consortium name="Ensembl"/>
        </authorList>
    </citation>
    <scope>IDENTIFICATION</scope>
</reference>
<dbReference type="FunCoup" id="A0A3P8W881">
    <property type="interactions" value="11"/>
</dbReference>